<dbReference type="EMBL" id="JACASE010000014">
    <property type="protein sequence ID" value="KAF6412266.1"/>
    <property type="molecule type" value="Genomic_DNA"/>
</dbReference>
<reference evidence="1 2" key="1">
    <citation type="journal article" date="2020" name="Nature">
        <title>Six reference-quality genomes reveal evolution of bat adaptations.</title>
        <authorList>
            <person name="Jebb D."/>
            <person name="Huang Z."/>
            <person name="Pippel M."/>
            <person name="Hughes G.M."/>
            <person name="Lavrichenko K."/>
            <person name="Devanna P."/>
            <person name="Winkler S."/>
            <person name="Jermiin L.S."/>
            <person name="Skirmuntt E.C."/>
            <person name="Katzourakis A."/>
            <person name="Burkitt-Gray L."/>
            <person name="Ray D.A."/>
            <person name="Sullivan K.A.M."/>
            <person name="Roscito J.G."/>
            <person name="Kirilenko B.M."/>
            <person name="Davalos L.M."/>
            <person name="Corthals A.P."/>
            <person name="Power M.L."/>
            <person name="Jones G."/>
            <person name="Ransome R.D."/>
            <person name="Dechmann D.K.N."/>
            <person name="Locatelli A.G."/>
            <person name="Puechmaille S.J."/>
            <person name="Fedrigo O."/>
            <person name="Jarvis E.D."/>
            <person name="Hiller M."/>
            <person name="Vernes S.C."/>
            <person name="Myers E.W."/>
            <person name="Teeling E.C."/>
        </authorList>
    </citation>
    <scope>NUCLEOTIDE SEQUENCE [LARGE SCALE GENOMIC DNA]</scope>
    <source>
        <strain evidence="1">MRouAeg1</strain>
        <tissue evidence="1">Muscle</tissue>
    </source>
</reference>
<name>A0A7J8CN48_ROUAE</name>
<evidence type="ECO:0000313" key="1">
    <source>
        <dbReference type="EMBL" id="KAF6412266.1"/>
    </source>
</evidence>
<dbReference type="PANTHER" id="PTHR12219">
    <property type="entry name" value="NADH-UBIQUINONE OXIDOREDUCTASE"/>
    <property type="match status" value="1"/>
</dbReference>
<organism evidence="1 2">
    <name type="scientific">Rousettus aegyptiacus</name>
    <name type="common">Egyptian fruit bat</name>
    <name type="synonym">Pteropus aegyptiacus</name>
    <dbReference type="NCBI Taxonomy" id="9407"/>
    <lineage>
        <taxon>Eukaryota</taxon>
        <taxon>Metazoa</taxon>
        <taxon>Chordata</taxon>
        <taxon>Craniata</taxon>
        <taxon>Vertebrata</taxon>
        <taxon>Euteleostomi</taxon>
        <taxon>Mammalia</taxon>
        <taxon>Eutheria</taxon>
        <taxon>Laurasiatheria</taxon>
        <taxon>Chiroptera</taxon>
        <taxon>Yinpterochiroptera</taxon>
        <taxon>Pteropodoidea</taxon>
        <taxon>Pteropodidae</taxon>
        <taxon>Rousettinae</taxon>
        <taxon>Rousettus</taxon>
    </lineage>
</organism>
<proteinExistence type="predicted"/>
<comment type="caution">
    <text evidence="1">The sequence shown here is derived from an EMBL/GenBank/DDBJ whole genome shotgun (WGS) entry which is preliminary data.</text>
</comment>
<dbReference type="InterPro" id="IPR049547">
    <property type="entry name" value="WDR93_beta-prop"/>
</dbReference>
<keyword evidence="2" id="KW-1185">Reference proteome</keyword>
<dbReference type="Gene3D" id="2.130.10.10">
    <property type="entry name" value="YVTN repeat-like/Quinoprotein amine dehydrogenase"/>
    <property type="match status" value="1"/>
</dbReference>
<dbReference type="GO" id="GO:0022900">
    <property type="term" value="P:electron transport chain"/>
    <property type="evidence" value="ECO:0007669"/>
    <property type="project" value="InterPro"/>
</dbReference>
<dbReference type="InterPro" id="IPR015943">
    <property type="entry name" value="WD40/YVTN_repeat-like_dom_sf"/>
</dbReference>
<sequence>MLPVPPSVMSSPIGSRAQRMRLPIFTQKGLLEVPSPTEKDWPKDDEEDYVFKDPDQELHSLPQPYRMINKLVNLLFDRSWEVIEERDTLREAELSRIQPTVYPPVFESKFNKMPNCMAVSQDYVFIGGAKGFSVYNLYDAKRMYVWDKLKVDVTSIWATDLGSETLIAPVDEMGVIRLFYFCKDSLFFIKAINEVEDTSKQTTCVKMAISKGGDFAAFLLQGAGDIWLDVYRLPKESWLKEVEHPQLTTNPKKRVRQPQLNTLDPMTSDNLEMDINVCFKGDIKLSLPIHIMKIKPPKPVTGTTFKSPLEVFAKIEDLYGLGSGQNHFIKDSQWEQQAAIFNAMYKKYLDGECEEEVPSMATFHFLLPSCITMMPTEVKSPAGVACVLGIHWTGYHNFFLYSLNRTLKDKVDPEGVWPFAAPIAVSKLSNSCSYLVLACEDGVLTVWDMAEGLPIGVVALPEGCFCQSIIFLKYFLVLEGQNVYPEGRPKSQITCVVLCTDASLHLVVAKATQEPTISVLVERPVKHPEEAICAVVAVLTLPGMVLTFSKGGSVHLLDVAKRQVVCAFAPPRPYRLAVPWEPVFVVSLQHPYFLLRGDRPAETGPTNDTDDSQNSVFYFHFNAYPLVENILRNCIVSQVDLMEDMAFPYVLPLEKRCENLLQKRHLMSFCNMSFEILTSLISLTSLHNNHFLSLLTLSSRGMKHILRFSDHHSRFQKLENKVKEQEHWTRLRRYSLLLQKENFRK</sequence>
<dbReference type="PANTHER" id="PTHR12219:SF17">
    <property type="entry name" value="WD REPEAT-CONTAINING PROTEIN 93"/>
    <property type="match status" value="1"/>
</dbReference>
<dbReference type="OrthoDB" id="547231at2759"/>
<protein>
    <submittedName>
        <fullName evidence="1">WD repeat domain 93</fullName>
    </submittedName>
</protein>
<dbReference type="InterPro" id="IPR036322">
    <property type="entry name" value="WD40_repeat_dom_sf"/>
</dbReference>
<dbReference type="SUPFAM" id="SSF50978">
    <property type="entry name" value="WD40 repeat-like"/>
    <property type="match status" value="1"/>
</dbReference>
<dbReference type="Pfam" id="PF21030">
    <property type="entry name" value="WDR93"/>
    <property type="match status" value="1"/>
</dbReference>
<dbReference type="AlphaFoldDB" id="A0A7J8CN48"/>
<gene>
    <name evidence="1" type="ORF">HJG63_020651</name>
</gene>
<dbReference type="InterPro" id="IPR006885">
    <property type="entry name" value="NADH_UbQ_FeS_4_mit-like"/>
</dbReference>
<evidence type="ECO:0000313" key="2">
    <source>
        <dbReference type="Proteomes" id="UP000593571"/>
    </source>
</evidence>
<dbReference type="Proteomes" id="UP000593571">
    <property type="component" value="Unassembled WGS sequence"/>
</dbReference>
<accession>A0A7J8CN48</accession>